<dbReference type="PROSITE" id="PS00211">
    <property type="entry name" value="ABC_TRANSPORTER_1"/>
    <property type="match status" value="1"/>
</dbReference>
<evidence type="ECO:0000259" key="4">
    <source>
        <dbReference type="PROSITE" id="PS50893"/>
    </source>
</evidence>
<keyword evidence="3 5" id="KW-0067">ATP-binding</keyword>
<dbReference type="InterPro" id="IPR003593">
    <property type="entry name" value="AAA+_ATPase"/>
</dbReference>
<evidence type="ECO:0000256" key="2">
    <source>
        <dbReference type="ARBA" id="ARBA00022741"/>
    </source>
</evidence>
<dbReference type="NCBIfam" id="NF047565">
    <property type="entry name" value="PSM_export_PmtA"/>
    <property type="match status" value="1"/>
</dbReference>
<protein>
    <submittedName>
        <fullName evidence="5">ABC transporter ATP-binding protein</fullName>
    </submittedName>
</protein>
<dbReference type="PROSITE" id="PS50893">
    <property type="entry name" value="ABC_TRANSPORTER_2"/>
    <property type="match status" value="1"/>
</dbReference>
<name>A0ABY3PER5_9STAP</name>
<dbReference type="SMART" id="SM00382">
    <property type="entry name" value="AAA"/>
    <property type="match status" value="1"/>
</dbReference>
<evidence type="ECO:0000256" key="1">
    <source>
        <dbReference type="ARBA" id="ARBA00022448"/>
    </source>
</evidence>
<dbReference type="Pfam" id="PF00005">
    <property type="entry name" value="ABC_tran"/>
    <property type="match status" value="1"/>
</dbReference>
<organism evidence="5 6">
    <name type="scientific">Staphylococcus ratti</name>
    <dbReference type="NCBI Taxonomy" id="2892440"/>
    <lineage>
        <taxon>Bacteria</taxon>
        <taxon>Bacillati</taxon>
        <taxon>Bacillota</taxon>
        <taxon>Bacilli</taxon>
        <taxon>Bacillales</taxon>
        <taxon>Staphylococcaceae</taxon>
        <taxon>Staphylococcus</taxon>
    </lineage>
</organism>
<keyword evidence="6" id="KW-1185">Reference proteome</keyword>
<dbReference type="InterPro" id="IPR003439">
    <property type="entry name" value="ABC_transporter-like_ATP-bd"/>
</dbReference>
<dbReference type="PANTHER" id="PTHR42939">
    <property type="entry name" value="ABC TRANSPORTER ATP-BINDING PROTEIN ALBC-RELATED"/>
    <property type="match status" value="1"/>
</dbReference>
<dbReference type="InterPro" id="IPR017871">
    <property type="entry name" value="ABC_transporter-like_CS"/>
</dbReference>
<dbReference type="RefSeq" id="WP_229293239.1">
    <property type="nucleotide sequence ID" value="NZ_CP086654.1"/>
</dbReference>
<dbReference type="EMBL" id="CP086654">
    <property type="protein sequence ID" value="UEX90759.1"/>
    <property type="molecule type" value="Genomic_DNA"/>
</dbReference>
<dbReference type="PANTHER" id="PTHR42939:SF3">
    <property type="entry name" value="ABC TRANSPORTER ATP-BINDING COMPONENT"/>
    <property type="match status" value="1"/>
</dbReference>
<reference evidence="5 6" key="1">
    <citation type="journal article" date="2022" name="Pathogens">
        <title>Staphylococcus ratti sp. nov. Isolated from a Lab Rat.</title>
        <authorList>
            <person name="Kovarovic V."/>
            <person name="Sedlacek I."/>
            <person name="Petras P."/>
            <person name="Kralova S."/>
            <person name="Maslanova I."/>
            <person name="Svec P."/>
            <person name="Neumann-Schaal M."/>
            <person name="Botka T."/>
            <person name="Gelbicova T."/>
            <person name="Stankova E."/>
            <person name="Doskar J."/>
            <person name="Pantucek R."/>
        </authorList>
    </citation>
    <scope>NUCLEOTIDE SEQUENCE [LARGE SCALE GENOMIC DNA]</scope>
    <source>
        <strain evidence="5 6">CCM 9025</strain>
    </source>
</reference>
<dbReference type="Proteomes" id="UP001197626">
    <property type="component" value="Chromosome"/>
</dbReference>
<dbReference type="CDD" id="cd03230">
    <property type="entry name" value="ABC_DR_subfamily_A"/>
    <property type="match status" value="1"/>
</dbReference>
<proteinExistence type="predicted"/>
<keyword evidence="1" id="KW-0813">Transport</keyword>
<evidence type="ECO:0000313" key="6">
    <source>
        <dbReference type="Proteomes" id="UP001197626"/>
    </source>
</evidence>
<dbReference type="InterPro" id="IPR051782">
    <property type="entry name" value="ABC_Transporter_VariousFunc"/>
</dbReference>
<evidence type="ECO:0000256" key="3">
    <source>
        <dbReference type="ARBA" id="ARBA00022840"/>
    </source>
</evidence>
<dbReference type="GO" id="GO:0005524">
    <property type="term" value="F:ATP binding"/>
    <property type="evidence" value="ECO:0007669"/>
    <property type="project" value="UniProtKB-KW"/>
</dbReference>
<evidence type="ECO:0000313" key="5">
    <source>
        <dbReference type="EMBL" id="UEX90759.1"/>
    </source>
</evidence>
<accession>A0ABY3PER5</accession>
<dbReference type="InterPro" id="IPR027417">
    <property type="entry name" value="P-loop_NTPase"/>
</dbReference>
<sequence>MPDYAIEMRHIHYKNKNLNLEDIHFNVPRGYITGLVGANGSGKTTMIRLIMNVLQPQQGEIKIFNQSLLKNEVFIKEKIGFVYSELYVNEKWTVKKLVETISYFYKQWDQAMFMNYLMRFNIKYHSRINTLSLGMKMKLSLAIALSHHAELLIFDEPMNGLDPVVRKDLMRIIQEELLDENKSVLMSTHIISDLEEIVDYIIHLKNGEIIVNESKDVLLGTHKRVKGSLEDLDDEIKALMLQYDIIGEMYVGMTKEAHVFKELFGERVVISPMTIEEIMVHYENIGKEEKECVDFY</sequence>
<keyword evidence="2" id="KW-0547">Nucleotide-binding</keyword>
<dbReference type="Gene3D" id="3.40.50.300">
    <property type="entry name" value="P-loop containing nucleotide triphosphate hydrolases"/>
    <property type="match status" value="1"/>
</dbReference>
<feature type="domain" description="ABC transporter" evidence="4">
    <location>
        <begin position="1"/>
        <end position="231"/>
    </location>
</feature>
<dbReference type="SUPFAM" id="SSF52540">
    <property type="entry name" value="P-loop containing nucleoside triphosphate hydrolases"/>
    <property type="match status" value="1"/>
</dbReference>
<gene>
    <name evidence="5" type="ORF">LN051_03660</name>
</gene>